<sequence>MSSVKNRLTISIVLYKNDLIHIRQLMRSLLHCTLCPEVYFVDNSPTKELESHVHSDFHYQWVGANIGFGRAHNIIIEKVIGYGDYHLVMNADVFFDKGMLEKIVAFMDRNERVGLLLPRVLNPDGTAQPLFKLLPHPQDLFTRRFIPDSFKRIFGLNNQKYSMLFADDKSTFDAPYLSGCFMFLRNEALREVGGFDPRFFLYCEDVDLSRRVRMTWRTTYYADASIYHYFYKGSYKELRLLWRHMVSAIKYFNKYGWFIDSDRERINKETLEGFALKKKVNVLPTIK</sequence>
<dbReference type="InterPro" id="IPR029044">
    <property type="entry name" value="Nucleotide-diphossugar_trans"/>
</dbReference>
<dbReference type="EMBL" id="LQZQ01000005">
    <property type="protein sequence ID" value="KYG80138.1"/>
    <property type="molecule type" value="Genomic_DNA"/>
</dbReference>
<dbReference type="SUPFAM" id="SSF53448">
    <property type="entry name" value="Nucleotide-diphospho-sugar transferases"/>
    <property type="match status" value="1"/>
</dbReference>
<evidence type="ECO:0000259" key="1">
    <source>
        <dbReference type="Pfam" id="PF00535"/>
    </source>
</evidence>
<evidence type="ECO:0000313" key="2">
    <source>
        <dbReference type="EMBL" id="KYG80138.1"/>
    </source>
</evidence>
<dbReference type="PANTHER" id="PTHR43179:SF10">
    <property type="entry name" value="GLYCOSYL TRANSFERASE"/>
    <property type="match status" value="1"/>
</dbReference>
<name>A0A150XN13_ROSEK</name>
<feature type="domain" description="Glycosyltransferase 2-like" evidence="1">
    <location>
        <begin position="22"/>
        <end position="192"/>
    </location>
</feature>
<reference evidence="2" key="1">
    <citation type="submission" date="2016-01" db="EMBL/GenBank/DDBJ databases">
        <title>Genome sequencing of Roseivirga ehrenbergii KMM 6017.</title>
        <authorList>
            <person name="Selvaratnam C."/>
            <person name="Thevarajoo S."/>
            <person name="Goh K.M."/>
            <person name="Ee R."/>
            <person name="Chan K.-G."/>
            <person name="Chong C.S."/>
        </authorList>
    </citation>
    <scope>NUCLEOTIDE SEQUENCE [LARGE SCALE GENOMIC DNA]</scope>
    <source>
        <strain evidence="2">KMM 6017</strain>
    </source>
</reference>
<comment type="caution">
    <text evidence="2">The sequence shown here is derived from an EMBL/GenBank/DDBJ whole genome shotgun (WGS) entry which is preliminary data.</text>
</comment>
<dbReference type="Pfam" id="PF00535">
    <property type="entry name" value="Glycos_transf_2"/>
    <property type="match status" value="1"/>
</dbReference>
<proteinExistence type="predicted"/>
<keyword evidence="3" id="KW-1185">Reference proteome</keyword>
<organism evidence="2 3">
    <name type="scientific">Roseivirga ehrenbergii (strain DSM 102268 / JCM 13514 / KCTC 12282 / NCIMB 14502 / KMM 6017)</name>
    <dbReference type="NCBI Taxonomy" id="279360"/>
    <lineage>
        <taxon>Bacteria</taxon>
        <taxon>Pseudomonadati</taxon>
        <taxon>Bacteroidota</taxon>
        <taxon>Cytophagia</taxon>
        <taxon>Cytophagales</taxon>
        <taxon>Roseivirgaceae</taxon>
        <taxon>Roseivirga</taxon>
    </lineage>
</organism>
<dbReference type="STRING" id="279360.MB14_16485"/>
<gene>
    <name evidence="2" type="ORF">MB14_16485</name>
</gene>
<accession>A0A150XN13</accession>
<dbReference type="AlphaFoldDB" id="A0A150XN13"/>
<dbReference type="Gene3D" id="3.90.550.10">
    <property type="entry name" value="Spore Coat Polysaccharide Biosynthesis Protein SpsA, Chain A"/>
    <property type="match status" value="1"/>
</dbReference>
<evidence type="ECO:0000313" key="3">
    <source>
        <dbReference type="Proteomes" id="UP000075583"/>
    </source>
</evidence>
<protein>
    <recommendedName>
        <fullName evidence="1">Glycosyltransferase 2-like domain-containing protein</fullName>
    </recommendedName>
</protein>
<dbReference type="PANTHER" id="PTHR43179">
    <property type="entry name" value="RHAMNOSYLTRANSFERASE WBBL"/>
    <property type="match status" value="1"/>
</dbReference>
<dbReference type="InterPro" id="IPR001173">
    <property type="entry name" value="Glyco_trans_2-like"/>
</dbReference>
<dbReference type="Proteomes" id="UP000075583">
    <property type="component" value="Unassembled WGS sequence"/>
</dbReference>